<geneLocation type="plasmid" evidence="1">
    <name>pM2-1</name>
</geneLocation>
<dbReference type="RefSeq" id="WP_166268095.1">
    <property type="nucleotide sequence ID" value="NZ_CP095444.1"/>
</dbReference>
<name>A0A899NG86_PROST</name>
<protein>
    <submittedName>
        <fullName evidence="1">Uncharacterized protein</fullName>
    </submittedName>
</protein>
<organism evidence="1">
    <name type="scientific">Providencia stuartii</name>
    <dbReference type="NCBI Taxonomy" id="588"/>
    <lineage>
        <taxon>Bacteria</taxon>
        <taxon>Pseudomonadati</taxon>
        <taxon>Pseudomonadota</taxon>
        <taxon>Gammaproteobacteria</taxon>
        <taxon>Enterobacterales</taxon>
        <taxon>Morganellaceae</taxon>
        <taxon>Providencia</taxon>
    </lineage>
</organism>
<dbReference type="AlphaFoldDB" id="A0A899NG86"/>
<accession>A0A899NG86</accession>
<proteinExistence type="predicted"/>
<reference evidence="1" key="1">
    <citation type="submission" date="2020-07" db="EMBL/GenBank/DDBJ databases">
        <title>Persistence and transmission of plasmid-borne blaNDM genes carried by diverse species of Enterobacterium in a Chinese goose farm.</title>
        <authorList>
            <person name="Fang L.-X."/>
            <person name="Cen D.-J."/>
        </authorList>
    </citation>
    <scope>NUCLEOTIDE SEQUENCE</scope>
    <source>
        <strain evidence="1">M2</strain>
        <plasmid evidence="1">pM2-1</plasmid>
    </source>
</reference>
<keyword evidence="1" id="KW-0614">Plasmid</keyword>
<sequence>MKLLVCAHSRSMLMPVFKLPAILCTDSNRLSLQRELERKYGGRMTLDEACKEIGIKPESIIKKIGQQRYRHYQLCQQLEKARVFKGKNSFFWTDRIAAILTKGNEDEIPKFQ</sequence>
<dbReference type="EMBL" id="MT813046">
    <property type="protein sequence ID" value="QSM62422.1"/>
    <property type="molecule type" value="Genomic_DNA"/>
</dbReference>
<gene>
    <name evidence="1" type="ORF">EKPLLCFL_00187</name>
</gene>
<evidence type="ECO:0000313" key="1">
    <source>
        <dbReference type="EMBL" id="QSM62422.1"/>
    </source>
</evidence>